<evidence type="ECO:0000256" key="1">
    <source>
        <dbReference type="SAM" id="MobiDB-lite"/>
    </source>
</evidence>
<dbReference type="Proteomes" id="UP000289753">
    <property type="component" value="Segment"/>
</dbReference>
<feature type="region of interest" description="Disordered" evidence="1">
    <location>
        <begin position="33"/>
        <end position="117"/>
    </location>
</feature>
<organism evidence="2">
    <name type="scientific">Gammapapillomavirus 15</name>
    <dbReference type="NCBI Taxonomy" id="1513260"/>
    <lineage>
        <taxon>Viruses</taxon>
        <taxon>Monodnaviria</taxon>
        <taxon>Shotokuvirae</taxon>
        <taxon>Cossaviricota</taxon>
        <taxon>Papovaviricetes</taxon>
        <taxon>Zurhausenvirales</taxon>
        <taxon>Papillomaviridae</taxon>
        <taxon>Firstpapillomavirinae</taxon>
        <taxon>Gammapapillomavirus</taxon>
    </lineage>
</organism>
<gene>
    <name evidence="2" type="primary">E4</name>
</gene>
<protein>
    <submittedName>
        <fullName evidence="2">E4</fullName>
    </submittedName>
</protein>
<accession>A0A2D2ALT1</accession>
<sequence length="152" mass="17265">MRMLTGILLLDNGLCHINTQLLLLLSPALPGTPGTPKKASPGLGTPGSPHRRRVLVGGDNLQGILKKFQQPPPHRRPQAADDDEEEEEEEENHNDENKENTPPENPQEPKDNEGPLHRLLRKWEEDINRFRDTVWTDLEDFKKRLGIHLLSV</sequence>
<feature type="compositionally biased region" description="Acidic residues" evidence="1">
    <location>
        <begin position="80"/>
        <end position="93"/>
    </location>
</feature>
<evidence type="ECO:0000313" key="2">
    <source>
        <dbReference type="EMBL" id="ATQ38425.1"/>
    </source>
</evidence>
<feature type="compositionally biased region" description="Basic and acidic residues" evidence="1">
    <location>
        <begin position="94"/>
        <end position="117"/>
    </location>
</feature>
<dbReference type="EMBL" id="MF588726">
    <property type="protein sequence ID" value="ATQ38425.1"/>
    <property type="molecule type" value="Genomic_DNA"/>
</dbReference>
<name>A0A2D2ALT1_9PAPI</name>
<reference evidence="2" key="1">
    <citation type="journal article" date="2018" name="MSphere">
        <title>Metagenomic Discovery of 83 New Human Papillomavirus Types in Patients with Immunodeficiency.</title>
        <authorList>
            <person name="Pastrana D.V."/>
            <person name="Peretti A."/>
            <person name="Welch N.L."/>
            <person name="Borgogna C."/>
            <person name="Olivero C."/>
            <person name="Badolato R."/>
            <person name="Notarangelo L.D."/>
            <person name="Gariglio M."/>
            <person name="FitzGerald P.C."/>
            <person name="McIntosh C.E."/>
            <person name="Reeves J."/>
            <person name="Starrett G.J."/>
            <person name="Bliskovsky V."/>
            <person name="Velez D."/>
            <person name="Brownell I."/>
            <person name="Yarchoan R."/>
            <person name="Wyvill K.M."/>
            <person name="Uldrick T.S."/>
            <person name="Maldarelli F."/>
            <person name="Lisco A."/>
            <person name="Sereti I."/>
            <person name="Gonzalez C.M."/>
            <person name="Androphy E.J."/>
            <person name="McBride A.A."/>
            <person name="Van Doorslaer K."/>
            <person name="Garcia F."/>
            <person name="Dvoretzky I."/>
            <person name="Liu J.S."/>
            <person name="Han J."/>
            <person name="Murphy P.M."/>
            <person name="McDermott D.H."/>
            <person name="Buck C.B."/>
        </authorList>
    </citation>
    <scope>NUCLEOTIDE SEQUENCE</scope>
    <source>
        <strain evidence="2">Gamma15_w20c10a</strain>
    </source>
</reference>
<proteinExistence type="predicted"/>